<dbReference type="PANTHER" id="PTHR11875">
    <property type="entry name" value="TESTIS-SPECIFIC Y-ENCODED PROTEIN"/>
    <property type="match status" value="1"/>
</dbReference>
<accession>A0A2C6L6X5</accession>
<dbReference type="GeneID" id="94426454"/>
<dbReference type="InterPro" id="IPR037231">
    <property type="entry name" value="NAP-like_sf"/>
</dbReference>
<feature type="compositionally biased region" description="Basic and acidic residues" evidence="3">
    <location>
        <begin position="471"/>
        <end position="488"/>
    </location>
</feature>
<dbReference type="EMBL" id="MIGC01001305">
    <property type="protein sequence ID" value="PHJ23103.1"/>
    <property type="molecule type" value="Genomic_DNA"/>
</dbReference>
<feature type="compositionally biased region" description="Basic and acidic residues" evidence="3">
    <location>
        <begin position="65"/>
        <end position="90"/>
    </location>
</feature>
<dbReference type="SUPFAM" id="SSF143113">
    <property type="entry name" value="NAP-like"/>
    <property type="match status" value="1"/>
</dbReference>
<dbReference type="GO" id="GO:0006334">
    <property type="term" value="P:nucleosome assembly"/>
    <property type="evidence" value="ECO:0007669"/>
    <property type="project" value="InterPro"/>
</dbReference>
<feature type="compositionally biased region" description="Basic and acidic residues" evidence="3">
    <location>
        <begin position="16"/>
        <end position="26"/>
    </location>
</feature>
<dbReference type="GO" id="GO:0005634">
    <property type="term" value="C:nucleus"/>
    <property type="evidence" value="ECO:0007669"/>
    <property type="project" value="InterPro"/>
</dbReference>
<feature type="region of interest" description="Disordered" evidence="3">
    <location>
        <begin position="452"/>
        <end position="522"/>
    </location>
</feature>
<feature type="region of interest" description="Disordered" evidence="3">
    <location>
        <begin position="217"/>
        <end position="248"/>
    </location>
</feature>
<dbReference type="RefSeq" id="XP_067924780.1">
    <property type="nucleotide sequence ID" value="XM_068063243.1"/>
</dbReference>
<gene>
    <name evidence="4" type="ORF">CSUI_003045</name>
</gene>
<dbReference type="InterPro" id="IPR002164">
    <property type="entry name" value="NAP_family"/>
</dbReference>
<evidence type="ECO:0000256" key="1">
    <source>
        <dbReference type="ARBA" id="ARBA00009947"/>
    </source>
</evidence>
<feature type="region of interest" description="Disordered" evidence="3">
    <location>
        <begin position="146"/>
        <end position="169"/>
    </location>
</feature>
<dbReference type="Gene3D" id="1.20.5.1500">
    <property type="match status" value="1"/>
</dbReference>
<dbReference type="OrthoDB" id="27325at2759"/>
<dbReference type="Proteomes" id="UP000221165">
    <property type="component" value="Unassembled WGS sequence"/>
</dbReference>
<evidence type="ECO:0000256" key="3">
    <source>
        <dbReference type="SAM" id="MobiDB-lite"/>
    </source>
</evidence>
<dbReference type="Gene3D" id="3.30.1120.90">
    <property type="entry name" value="Nucleosome assembly protein"/>
    <property type="match status" value="1"/>
</dbReference>
<name>A0A2C6L6X5_9APIC</name>
<dbReference type="AlphaFoldDB" id="A0A2C6L6X5"/>
<feature type="compositionally biased region" description="Polar residues" evidence="3">
    <location>
        <begin position="504"/>
        <end position="514"/>
    </location>
</feature>
<organism evidence="4 5">
    <name type="scientific">Cystoisospora suis</name>
    <dbReference type="NCBI Taxonomy" id="483139"/>
    <lineage>
        <taxon>Eukaryota</taxon>
        <taxon>Sar</taxon>
        <taxon>Alveolata</taxon>
        <taxon>Apicomplexa</taxon>
        <taxon>Conoidasida</taxon>
        <taxon>Coccidia</taxon>
        <taxon>Eucoccidiorida</taxon>
        <taxon>Eimeriorina</taxon>
        <taxon>Sarcocystidae</taxon>
        <taxon>Cystoisospora</taxon>
    </lineage>
</organism>
<feature type="compositionally biased region" description="Acidic residues" evidence="3">
    <location>
        <begin position="228"/>
        <end position="239"/>
    </location>
</feature>
<feature type="compositionally biased region" description="Low complexity" evidence="3">
    <location>
        <begin position="100"/>
        <end position="119"/>
    </location>
</feature>
<sequence>MEKVKEEENELLGRNTVDEKEKEKMRETYNDLKKLREDAEKTSIEDMKSMASAEKAVAEVAKMKMEDNEIHQKKMKKIPEETSSEPKKGAGDAPPEIKISPSYLFSKRSSSSSSSSSPSDAVLAAMAAVGLDTEETRAYLKAKEKEAKEALEKEKNKKKEEEEDPMYQGLTLSQKRALMRLEVNQDHVRLMEEKYEEEVARLRQKFDQLLEPIFEERTVILNSPPQQENEEEEEGEQEEEERKSRNIPEVGTQALPGFWLRAMEHHEVLSSMLGSRDKPLLLYLRNIRRGSLEAERGGGGEEEEGRRRIRGGGGAEGFKLFFEFDENPFFTPLLLTKSFKMKEDNGDLILSQTIGTKITWQDNMDVTKSIVVRKQFNMRTRDMRLIHEEKKEKSFFRFFEDSYLPEDDQLEAMTDQEQDVIFSTMKSEYDAGLAVRDEIIPNAVNWYLGRAEEETEEETTDEEEAEAEEDPFSRNDDEETSKRQEGLKKRPSKASKTEADGGSINRTGSKTEASSFAGWFGF</sequence>
<comment type="similarity">
    <text evidence="1 2">Belongs to the nucleosome assembly protein (NAP) family.</text>
</comment>
<evidence type="ECO:0000313" key="5">
    <source>
        <dbReference type="Proteomes" id="UP000221165"/>
    </source>
</evidence>
<protein>
    <submittedName>
        <fullName evidence="4">Nucleosome assembly protein</fullName>
    </submittedName>
</protein>
<feature type="compositionally biased region" description="Acidic residues" evidence="3">
    <location>
        <begin position="453"/>
        <end position="470"/>
    </location>
</feature>
<dbReference type="Pfam" id="PF00956">
    <property type="entry name" value="NAP"/>
    <property type="match status" value="1"/>
</dbReference>
<reference evidence="4 5" key="1">
    <citation type="journal article" date="2017" name="Int. J. Parasitol.">
        <title>The genome of the protozoan parasite Cystoisospora suis and a reverse vaccinology approach to identify vaccine candidates.</title>
        <authorList>
            <person name="Palmieri N."/>
            <person name="Shrestha A."/>
            <person name="Ruttkowski B."/>
            <person name="Beck T."/>
            <person name="Vogl C."/>
            <person name="Tomley F."/>
            <person name="Blake D.P."/>
            <person name="Joachim A."/>
        </authorList>
    </citation>
    <scope>NUCLEOTIDE SEQUENCE [LARGE SCALE GENOMIC DNA]</scope>
    <source>
        <strain evidence="4 5">Wien I</strain>
    </source>
</reference>
<proteinExistence type="inferred from homology"/>
<comment type="caution">
    <text evidence="4">The sequence shown here is derived from an EMBL/GenBank/DDBJ whole genome shotgun (WGS) entry which is preliminary data.</text>
</comment>
<dbReference type="VEuPathDB" id="ToxoDB:CSUI_003045"/>
<keyword evidence="5" id="KW-1185">Reference proteome</keyword>
<feature type="compositionally biased region" description="Basic and acidic residues" evidence="3">
    <location>
        <begin position="146"/>
        <end position="160"/>
    </location>
</feature>
<evidence type="ECO:0000256" key="2">
    <source>
        <dbReference type="RuleBase" id="RU003876"/>
    </source>
</evidence>
<evidence type="ECO:0000313" key="4">
    <source>
        <dbReference type="EMBL" id="PHJ23103.1"/>
    </source>
</evidence>
<feature type="region of interest" description="Disordered" evidence="3">
    <location>
        <begin position="65"/>
        <end position="122"/>
    </location>
</feature>
<feature type="region of interest" description="Disordered" evidence="3">
    <location>
        <begin position="1"/>
        <end position="26"/>
    </location>
</feature>